<dbReference type="PANTHER" id="PTHR34653:SF1">
    <property type="entry name" value="FLAGELLAR HOOK-BASAL BODY COMPLEX PROTEIN FLIE"/>
    <property type="match status" value="1"/>
</dbReference>
<evidence type="ECO:0000313" key="8">
    <source>
        <dbReference type="Proteomes" id="UP000272781"/>
    </source>
</evidence>
<keyword evidence="7" id="KW-0966">Cell projection</keyword>
<gene>
    <name evidence="4 6" type="primary">fliE</name>
    <name evidence="6" type="ORF">C6V80_08895</name>
    <name evidence="7" type="ORF">EDC58_1608</name>
</gene>
<sequence length="97" mass="11051">MAFINKVDNLNNLQNISKTNKKGDSLDFEKMLKNEIDSTNKLLEESEKAQADIATGQVEDLARASITIQKAEMKMKMMLEVRNKAINAYKELMKTQI</sequence>
<dbReference type="Proteomes" id="UP000272781">
    <property type="component" value="Unassembled WGS sequence"/>
</dbReference>
<dbReference type="InterPro" id="IPR001624">
    <property type="entry name" value="FliE"/>
</dbReference>
<dbReference type="AlphaFoldDB" id="A0AAJ4RBP0"/>
<dbReference type="GO" id="GO:0071973">
    <property type="term" value="P:bacterial-type flagellum-dependent cell motility"/>
    <property type="evidence" value="ECO:0007669"/>
    <property type="project" value="InterPro"/>
</dbReference>
<reference evidence="6" key="3">
    <citation type="submission" date="2019-06" db="EMBL/GenBank/DDBJ databases">
        <title>A comparative analysis of the Nautiliaceae.</title>
        <authorList>
            <person name="Grosche A."/>
            <person name="Smedile F."/>
            <person name="Vetriani C."/>
        </authorList>
    </citation>
    <scope>NUCLEOTIDE SEQUENCE</scope>
    <source>
        <strain evidence="6">TB6</strain>
    </source>
</reference>
<dbReference type="PRINTS" id="PR01006">
    <property type="entry name" value="FLGHOOKFLIE"/>
</dbReference>
<comment type="similarity">
    <text evidence="2 4">Belongs to the FliE family.</text>
</comment>
<accession>A0AAJ4RBP0</accession>
<dbReference type="RefSeq" id="WP_123352989.1">
    <property type="nucleotide sequence ID" value="NZ_CP027432.2"/>
</dbReference>
<evidence type="ECO:0000256" key="1">
    <source>
        <dbReference type="ARBA" id="ARBA00004117"/>
    </source>
</evidence>
<dbReference type="Pfam" id="PF02049">
    <property type="entry name" value="FliE"/>
    <property type="match status" value="1"/>
</dbReference>
<evidence type="ECO:0000313" key="9">
    <source>
        <dbReference type="Proteomes" id="UP000298805"/>
    </source>
</evidence>
<protein>
    <recommendedName>
        <fullName evidence="4 5">Flagellar hook-basal body complex protein FliE</fullName>
    </recommendedName>
</protein>
<evidence type="ECO:0000256" key="5">
    <source>
        <dbReference type="NCBIfam" id="TIGR00205"/>
    </source>
</evidence>
<evidence type="ECO:0000256" key="4">
    <source>
        <dbReference type="HAMAP-Rule" id="MF_00724"/>
    </source>
</evidence>
<evidence type="ECO:0000256" key="3">
    <source>
        <dbReference type="ARBA" id="ARBA00023143"/>
    </source>
</evidence>
<organism evidence="7 8">
    <name type="scientific">Caminibacter pacificus</name>
    <dbReference type="NCBI Taxonomy" id="1424653"/>
    <lineage>
        <taxon>Bacteria</taxon>
        <taxon>Pseudomonadati</taxon>
        <taxon>Campylobacterota</taxon>
        <taxon>Epsilonproteobacteria</taxon>
        <taxon>Nautiliales</taxon>
        <taxon>Nautiliaceae</taxon>
        <taxon>Caminibacter</taxon>
    </lineage>
</organism>
<name>A0AAJ4RBP0_9BACT</name>
<reference evidence="9" key="1">
    <citation type="submission" date="2018-03" db="EMBL/GenBank/DDBJ databases">
        <title>A comparative analysis of the Nautiliaceae.</title>
        <authorList>
            <person name="Grosche A."/>
            <person name="Smedile F."/>
            <person name="Vetriani C."/>
        </authorList>
    </citation>
    <scope>NUCLEOTIDE SEQUENCE [LARGE SCALE GENOMIC DNA]</scope>
    <source>
        <strain evidence="9">TB6</strain>
    </source>
</reference>
<keyword evidence="7" id="KW-0282">Flagellum</keyword>
<dbReference type="HAMAP" id="MF_00724">
    <property type="entry name" value="FliE"/>
    <property type="match status" value="1"/>
</dbReference>
<dbReference type="PANTHER" id="PTHR34653">
    <property type="match status" value="1"/>
</dbReference>
<dbReference type="Proteomes" id="UP000298805">
    <property type="component" value="Chromosome"/>
</dbReference>
<keyword evidence="9" id="KW-1185">Reference proteome</keyword>
<dbReference type="EMBL" id="RJVK01000004">
    <property type="protein sequence ID" value="ROR39110.1"/>
    <property type="molecule type" value="Genomic_DNA"/>
</dbReference>
<dbReference type="EMBL" id="CP027432">
    <property type="protein sequence ID" value="QCI29071.1"/>
    <property type="molecule type" value="Genomic_DNA"/>
</dbReference>
<evidence type="ECO:0000313" key="7">
    <source>
        <dbReference type="EMBL" id="ROR39110.1"/>
    </source>
</evidence>
<reference evidence="7 8" key="2">
    <citation type="submission" date="2018-11" db="EMBL/GenBank/DDBJ databases">
        <title>Genomic Encyclopedia of Type Strains, Phase IV (KMG-IV): sequencing the most valuable type-strain genomes for metagenomic binning, comparative biology and taxonomic classification.</title>
        <authorList>
            <person name="Goeker M."/>
        </authorList>
    </citation>
    <scope>NUCLEOTIDE SEQUENCE [LARGE SCALE GENOMIC DNA]</scope>
    <source>
        <strain evidence="7 8">DSM 27783</strain>
    </source>
</reference>
<dbReference type="NCBIfam" id="TIGR00205">
    <property type="entry name" value="fliE"/>
    <property type="match status" value="1"/>
</dbReference>
<evidence type="ECO:0000313" key="6">
    <source>
        <dbReference type="EMBL" id="QCI29071.1"/>
    </source>
</evidence>
<dbReference type="GO" id="GO:0009425">
    <property type="term" value="C:bacterial-type flagellum basal body"/>
    <property type="evidence" value="ECO:0007669"/>
    <property type="project" value="UniProtKB-SubCell"/>
</dbReference>
<keyword evidence="3 4" id="KW-0975">Bacterial flagellum</keyword>
<evidence type="ECO:0000256" key="2">
    <source>
        <dbReference type="ARBA" id="ARBA00009272"/>
    </source>
</evidence>
<dbReference type="GO" id="GO:0003774">
    <property type="term" value="F:cytoskeletal motor activity"/>
    <property type="evidence" value="ECO:0007669"/>
    <property type="project" value="InterPro"/>
</dbReference>
<keyword evidence="7" id="KW-0969">Cilium</keyword>
<proteinExistence type="inferred from homology"/>
<dbReference type="GO" id="GO:0005198">
    <property type="term" value="F:structural molecule activity"/>
    <property type="evidence" value="ECO:0007669"/>
    <property type="project" value="UniProtKB-UniRule"/>
</dbReference>
<comment type="subcellular location">
    <subcellularLocation>
        <location evidence="1 4">Bacterial flagellum basal body</location>
    </subcellularLocation>
</comment>